<proteinExistence type="predicted"/>
<gene>
    <name evidence="1" type="ORF">DPEC_G00036870</name>
</gene>
<accession>A0ACC2HEE0</accession>
<organism evidence="1 2">
    <name type="scientific">Dallia pectoralis</name>
    <name type="common">Alaska blackfish</name>
    <dbReference type="NCBI Taxonomy" id="75939"/>
    <lineage>
        <taxon>Eukaryota</taxon>
        <taxon>Metazoa</taxon>
        <taxon>Chordata</taxon>
        <taxon>Craniata</taxon>
        <taxon>Vertebrata</taxon>
        <taxon>Euteleostomi</taxon>
        <taxon>Actinopterygii</taxon>
        <taxon>Neopterygii</taxon>
        <taxon>Teleostei</taxon>
        <taxon>Protacanthopterygii</taxon>
        <taxon>Esociformes</taxon>
        <taxon>Umbridae</taxon>
        <taxon>Dallia</taxon>
    </lineage>
</organism>
<evidence type="ECO:0000313" key="2">
    <source>
        <dbReference type="Proteomes" id="UP001157502"/>
    </source>
</evidence>
<dbReference type="Proteomes" id="UP001157502">
    <property type="component" value="Chromosome 3"/>
</dbReference>
<protein>
    <submittedName>
        <fullName evidence="1">Uncharacterized protein</fullName>
    </submittedName>
</protein>
<sequence>MSTAAESVLRTLKYPRATAPPRRLSAEITEEFGGLLLEGREESTAQSNRECYSTGTDNHTPEVRAEATRCLGRHTHVEPELGPRYGLRVGSVWVRDAVRVVCGHTIKDVSAAPEEDRPGHTVSAVCGPPSNHSSHPSPGLADKDGFSESS</sequence>
<reference evidence="1" key="1">
    <citation type="submission" date="2021-05" db="EMBL/GenBank/DDBJ databases">
        <authorList>
            <person name="Pan Q."/>
            <person name="Jouanno E."/>
            <person name="Zahm M."/>
            <person name="Klopp C."/>
            <person name="Cabau C."/>
            <person name="Louis A."/>
            <person name="Berthelot C."/>
            <person name="Parey E."/>
            <person name="Roest Crollius H."/>
            <person name="Montfort J."/>
            <person name="Robinson-Rechavi M."/>
            <person name="Bouchez O."/>
            <person name="Lampietro C."/>
            <person name="Lopez Roques C."/>
            <person name="Donnadieu C."/>
            <person name="Postlethwait J."/>
            <person name="Bobe J."/>
            <person name="Dillon D."/>
            <person name="Chandos A."/>
            <person name="von Hippel F."/>
            <person name="Guiguen Y."/>
        </authorList>
    </citation>
    <scope>NUCLEOTIDE SEQUENCE</scope>
    <source>
        <strain evidence="1">YG-Jan2019</strain>
    </source>
</reference>
<name>A0ACC2HEE0_DALPE</name>
<evidence type="ECO:0000313" key="1">
    <source>
        <dbReference type="EMBL" id="KAJ8014112.1"/>
    </source>
</evidence>
<comment type="caution">
    <text evidence="1">The sequence shown here is derived from an EMBL/GenBank/DDBJ whole genome shotgun (WGS) entry which is preliminary data.</text>
</comment>
<dbReference type="EMBL" id="CM055730">
    <property type="protein sequence ID" value="KAJ8014112.1"/>
    <property type="molecule type" value="Genomic_DNA"/>
</dbReference>
<keyword evidence="2" id="KW-1185">Reference proteome</keyword>